<keyword evidence="2" id="KW-1185">Reference proteome</keyword>
<proteinExistence type="predicted"/>
<evidence type="ECO:0000313" key="2">
    <source>
        <dbReference type="Proteomes" id="UP000031760"/>
    </source>
</evidence>
<dbReference type="AlphaFoldDB" id="W8VZT0"/>
<protein>
    <submittedName>
        <fullName evidence="1">Uncharacterized protein</fullName>
    </submittedName>
</protein>
<name>W8VZT0_9FLAO</name>
<reference evidence="1 2" key="1">
    <citation type="journal article" date="2014" name="Proc. Natl. Acad. Sci. U.S.A.">
        <title>Functional characterization of flavobacteria rhodopsins reveals a unique class of light-driven chloride pump in bacteria.</title>
        <authorList>
            <person name="Yoshizawa S."/>
            <person name="Kumagai Y."/>
            <person name="Kim H."/>
            <person name="Ogura Y."/>
            <person name="Hayashi T."/>
            <person name="Iwasaki W."/>
            <person name="DeLong E.F."/>
            <person name="Kogure K."/>
        </authorList>
    </citation>
    <scope>NUCLEOTIDE SEQUENCE [LARGE SCALE GENOMIC DNA]</scope>
    <source>
        <strain evidence="1 2">S1-08</strain>
    </source>
</reference>
<sequence>MMGVIFKLVIYWTKSCFSEIHAPESKNATEKEDVTQIGS</sequence>
<dbReference type="HOGENOM" id="CLU_3313612_0_0_10"/>
<dbReference type="KEGG" id="nmf:NMS_1102"/>
<dbReference type="EMBL" id="AP014548">
    <property type="protein sequence ID" value="BAO55111.1"/>
    <property type="molecule type" value="Genomic_DNA"/>
</dbReference>
<accession>W8VZT0</accession>
<organism evidence="1 2">
    <name type="scientific">Nonlabens marinus S1-08</name>
    <dbReference type="NCBI Taxonomy" id="1454201"/>
    <lineage>
        <taxon>Bacteria</taxon>
        <taxon>Pseudomonadati</taxon>
        <taxon>Bacteroidota</taxon>
        <taxon>Flavobacteriia</taxon>
        <taxon>Flavobacteriales</taxon>
        <taxon>Flavobacteriaceae</taxon>
        <taxon>Nonlabens</taxon>
    </lineage>
</organism>
<dbReference type="Proteomes" id="UP000031760">
    <property type="component" value="Chromosome"/>
</dbReference>
<gene>
    <name evidence="1" type="ORF">NMS_1102</name>
</gene>
<evidence type="ECO:0000313" key="1">
    <source>
        <dbReference type="EMBL" id="BAO55111.1"/>
    </source>
</evidence>